<keyword evidence="3" id="KW-0378">Hydrolase</keyword>
<dbReference type="GO" id="GO:0004649">
    <property type="term" value="F:poly(ADP-ribose) glycohydrolase activity"/>
    <property type="evidence" value="ECO:0007669"/>
    <property type="project" value="UniProtKB-EC"/>
</dbReference>
<evidence type="ECO:0000313" key="10">
    <source>
        <dbReference type="Proteomes" id="UP001154078"/>
    </source>
</evidence>
<dbReference type="GO" id="GO:0005975">
    <property type="term" value="P:carbohydrate metabolic process"/>
    <property type="evidence" value="ECO:0007669"/>
    <property type="project" value="InterPro"/>
</dbReference>
<feature type="active site" evidence="4">
    <location>
        <position position="288"/>
    </location>
</feature>
<feature type="binding site" evidence="5">
    <location>
        <position position="346"/>
    </location>
    <ligand>
        <name>substrate</name>
    </ligand>
</feature>
<reference evidence="9" key="1">
    <citation type="submission" date="2021-12" db="EMBL/GenBank/DDBJ databases">
        <authorList>
            <person name="King R."/>
        </authorList>
    </citation>
    <scope>NUCLEOTIDE SEQUENCE</scope>
</reference>
<feature type="region of interest" description="Disordered" evidence="6">
    <location>
        <begin position="648"/>
        <end position="682"/>
    </location>
</feature>
<feature type="active site" evidence="4">
    <location>
        <position position="307"/>
    </location>
</feature>
<feature type="domain" description="PARG helical" evidence="8">
    <location>
        <begin position="134"/>
        <end position="246"/>
    </location>
</feature>
<evidence type="ECO:0000313" key="9">
    <source>
        <dbReference type="EMBL" id="CAH0558994.1"/>
    </source>
</evidence>
<protein>
    <recommendedName>
        <fullName evidence="2">poly(ADP-ribose) glycohydrolase</fullName>
        <ecNumber evidence="2">3.2.1.143</ecNumber>
    </recommendedName>
</protein>
<feature type="domain" description="PARG catalytic Macro" evidence="7">
    <location>
        <begin position="255"/>
        <end position="457"/>
    </location>
</feature>
<dbReference type="GO" id="GO:0009225">
    <property type="term" value="P:nucleotide-sugar metabolic process"/>
    <property type="evidence" value="ECO:0007669"/>
    <property type="project" value="TreeGrafter"/>
</dbReference>
<evidence type="ECO:0000259" key="7">
    <source>
        <dbReference type="Pfam" id="PF05028"/>
    </source>
</evidence>
<organism evidence="9 10">
    <name type="scientific">Brassicogethes aeneus</name>
    <name type="common">Rape pollen beetle</name>
    <name type="synonym">Meligethes aeneus</name>
    <dbReference type="NCBI Taxonomy" id="1431903"/>
    <lineage>
        <taxon>Eukaryota</taxon>
        <taxon>Metazoa</taxon>
        <taxon>Ecdysozoa</taxon>
        <taxon>Arthropoda</taxon>
        <taxon>Hexapoda</taxon>
        <taxon>Insecta</taxon>
        <taxon>Pterygota</taxon>
        <taxon>Neoptera</taxon>
        <taxon>Endopterygota</taxon>
        <taxon>Coleoptera</taxon>
        <taxon>Polyphaga</taxon>
        <taxon>Cucujiformia</taxon>
        <taxon>Nitidulidae</taxon>
        <taxon>Meligethinae</taxon>
        <taxon>Brassicogethes</taxon>
    </lineage>
</organism>
<evidence type="ECO:0000256" key="6">
    <source>
        <dbReference type="SAM" id="MobiDB-lite"/>
    </source>
</evidence>
<dbReference type="PANTHER" id="PTHR12837">
    <property type="entry name" value="POLY ADP-RIBOSE GLYCOHYDROLASE"/>
    <property type="match status" value="1"/>
</dbReference>
<feature type="active site" evidence="4">
    <location>
        <position position="306"/>
    </location>
</feature>
<sequence>MEQCKDQKTWLGSSLNDICKGKGIWSFSVSPVIPSKYHSVLYQLPVNLSTPPKPHVPTQTLHWDEDYVRMPYSFSNVFPVVENGINTLKSRWKLILNIFSKPINSSREFEAAISKYNKNLPRFSALHNYFDEIPESEAHDFFTNCLPNIIKLALRLPDILPGNLPLLKRGHCKSLSLSQLQVSSLLANAFICTFPWRKDMMHYPGVNFSVLFSAESSYFSEKLKCIIYYFKRVTNKNPTGVITFERKHISRTNMPRWDNLENNLGNTKIHVNSSGTIEDDGLGFLQVDFANKYIGGGVLGYGCVQEEIRFLICPELIVSRLFIEQIGDSEAVIITGAERFSNYTGYADSFKWSGHHQDLTPHDDYGRLKTTISVIDATHFSRPKDQYYPSAILREVNKAYVGFSSRERDNLAPVATGNWGCGAFRGDPNLKSLIQLMASCAAGRDLIYYSFGNINLKDDFYNMYLFLANNRISIKLLWNFLKSFSSSSVSHENLYSYIQQSFFDSKHQPSIKNYFSRKLLPEIPSTSSTSTSSPQAEKKHKLVPECKDTCIEIEPNLMDLDSIEDDIIPDTPPHVSEMRFQKISKSLIPASKEEISKKMPNNHDEIVGLLGFDGNANKSKEKSDDNTLLSELDKLRKNSKSNILEKVEKSKEISQNESFEISGVEKSQKRKITDYFTKHEKS</sequence>
<comment type="similarity">
    <text evidence="1">Belongs to the poly(ADP-ribose) glycohydrolase family.</text>
</comment>
<proteinExistence type="inferred from homology"/>
<feature type="compositionally biased region" description="Basic and acidic residues" evidence="6">
    <location>
        <begin position="671"/>
        <end position="682"/>
    </location>
</feature>
<dbReference type="OrthoDB" id="1937899at2759"/>
<dbReference type="InterPro" id="IPR048362">
    <property type="entry name" value="PARG_helical"/>
</dbReference>
<dbReference type="PANTHER" id="PTHR12837:SF15">
    <property type="entry name" value="POLY(ADP-RIBOSE) GLYCOHYDROLASE"/>
    <property type="match status" value="1"/>
</dbReference>
<dbReference type="InterPro" id="IPR046372">
    <property type="entry name" value="PARG_cat_C"/>
</dbReference>
<name>A0A9P0BB62_BRAAE</name>
<dbReference type="Proteomes" id="UP001154078">
    <property type="component" value="Chromosome 6"/>
</dbReference>
<evidence type="ECO:0000256" key="2">
    <source>
        <dbReference type="ARBA" id="ARBA00012255"/>
    </source>
</evidence>
<keyword evidence="10" id="KW-1185">Reference proteome</keyword>
<gene>
    <name evidence="9" type="ORF">MELIAE_LOCUS9192</name>
</gene>
<dbReference type="GO" id="GO:0005737">
    <property type="term" value="C:cytoplasm"/>
    <property type="evidence" value="ECO:0007669"/>
    <property type="project" value="TreeGrafter"/>
</dbReference>
<evidence type="ECO:0000256" key="4">
    <source>
        <dbReference type="PIRSR" id="PIRSR607724-1"/>
    </source>
</evidence>
<dbReference type="InterPro" id="IPR007724">
    <property type="entry name" value="Poly_GlycHdrlase"/>
</dbReference>
<evidence type="ECO:0000259" key="8">
    <source>
        <dbReference type="Pfam" id="PF20811"/>
    </source>
</evidence>
<dbReference type="Pfam" id="PF20811">
    <property type="entry name" value="PARG_cat_N"/>
    <property type="match status" value="1"/>
</dbReference>
<feature type="binding site" evidence="5">
    <location>
        <position position="305"/>
    </location>
    <ligand>
        <name>substrate</name>
    </ligand>
</feature>
<dbReference type="GO" id="GO:1990966">
    <property type="term" value="P:ATP generation from poly-ADP-D-ribose"/>
    <property type="evidence" value="ECO:0007669"/>
    <property type="project" value="TreeGrafter"/>
</dbReference>
<dbReference type="GO" id="GO:0005634">
    <property type="term" value="C:nucleus"/>
    <property type="evidence" value="ECO:0007669"/>
    <property type="project" value="TreeGrafter"/>
</dbReference>
<dbReference type="Pfam" id="PF05028">
    <property type="entry name" value="PARG_cat_C"/>
    <property type="match status" value="1"/>
</dbReference>
<feature type="binding site" evidence="5">
    <location>
        <position position="291"/>
    </location>
    <ligand>
        <name>substrate</name>
    </ligand>
</feature>
<evidence type="ECO:0000256" key="1">
    <source>
        <dbReference type="ARBA" id="ARBA00009545"/>
    </source>
</evidence>
<evidence type="ECO:0000256" key="5">
    <source>
        <dbReference type="PIRSR" id="PIRSR607724-2"/>
    </source>
</evidence>
<evidence type="ECO:0000256" key="3">
    <source>
        <dbReference type="ARBA" id="ARBA00022801"/>
    </source>
</evidence>
<dbReference type="GO" id="GO:0006282">
    <property type="term" value="P:regulation of DNA repair"/>
    <property type="evidence" value="ECO:0007669"/>
    <property type="project" value="InterPro"/>
</dbReference>
<accession>A0A9P0BB62</accession>
<dbReference type="EC" id="3.2.1.143" evidence="2"/>
<dbReference type="EMBL" id="OV121137">
    <property type="protein sequence ID" value="CAH0558994.1"/>
    <property type="molecule type" value="Genomic_DNA"/>
</dbReference>
<dbReference type="AlphaFoldDB" id="A0A9P0BB62"/>